<dbReference type="AlphaFoldDB" id="E9I4R5"/>
<proteinExistence type="predicted"/>
<protein>
    <submittedName>
        <fullName evidence="2">Uncharacterized protein</fullName>
    </submittedName>
</protein>
<evidence type="ECO:0000313" key="2">
    <source>
        <dbReference type="EMBL" id="EFX61015.1"/>
    </source>
</evidence>
<feature type="compositionally biased region" description="Basic and acidic residues" evidence="1">
    <location>
        <begin position="390"/>
        <end position="402"/>
    </location>
</feature>
<organism evidence="2 3">
    <name type="scientific">Daphnia pulex</name>
    <name type="common">Water flea</name>
    <dbReference type="NCBI Taxonomy" id="6669"/>
    <lineage>
        <taxon>Eukaryota</taxon>
        <taxon>Metazoa</taxon>
        <taxon>Ecdysozoa</taxon>
        <taxon>Arthropoda</taxon>
        <taxon>Crustacea</taxon>
        <taxon>Branchiopoda</taxon>
        <taxon>Diplostraca</taxon>
        <taxon>Cladocera</taxon>
        <taxon>Anomopoda</taxon>
        <taxon>Daphniidae</taxon>
        <taxon>Daphnia</taxon>
    </lineage>
</organism>
<feature type="compositionally biased region" description="Polar residues" evidence="1">
    <location>
        <begin position="379"/>
        <end position="388"/>
    </location>
</feature>
<dbReference type="EMBL" id="GL735158">
    <property type="protein sequence ID" value="EFX61015.1"/>
    <property type="molecule type" value="Genomic_DNA"/>
</dbReference>
<name>E9I4R5_DAPPU</name>
<keyword evidence="3" id="KW-1185">Reference proteome</keyword>
<evidence type="ECO:0000256" key="1">
    <source>
        <dbReference type="SAM" id="MobiDB-lite"/>
    </source>
</evidence>
<dbReference type="InParanoid" id="E9I4R5"/>
<dbReference type="KEGG" id="dpx:DAPPUDRAFT_340794"/>
<gene>
    <name evidence="2" type="ORF">DAPPUDRAFT_340794</name>
</gene>
<dbReference type="HOGENOM" id="CLU_576547_0_0_1"/>
<reference evidence="2 3" key="1">
    <citation type="journal article" date="2011" name="Science">
        <title>The ecoresponsive genome of Daphnia pulex.</title>
        <authorList>
            <person name="Colbourne J.K."/>
            <person name="Pfrender M.E."/>
            <person name="Gilbert D."/>
            <person name="Thomas W.K."/>
            <person name="Tucker A."/>
            <person name="Oakley T.H."/>
            <person name="Tokishita S."/>
            <person name="Aerts A."/>
            <person name="Arnold G.J."/>
            <person name="Basu M.K."/>
            <person name="Bauer D.J."/>
            <person name="Caceres C.E."/>
            <person name="Carmel L."/>
            <person name="Casola C."/>
            <person name="Choi J.H."/>
            <person name="Detter J.C."/>
            <person name="Dong Q."/>
            <person name="Dusheyko S."/>
            <person name="Eads B.D."/>
            <person name="Frohlich T."/>
            <person name="Geiler-Samerotte K.A."/>
            <person name="Gerlach D."/>
            <person name="Hatcher P."/>
            <person name="Jogdeo S."/>
            <person name="Krijgsveld J."/>
            <person name="Kriventseva E.V."/>
            <person name="Kultz D."/>
            <person name="Laforsch C."/>
            <person name="Lindquist E."/>
            <person name="Lopez J."/>
            <person name="Manak J.R."/>
            <person name="Muller J."/>
            <person name="Pangilinan J."/>
            <person name="Patwardhan R.P."/>
            <person name="Pitluck S."/>
            <person name="Pritham E.J."/>
            <person name="Rechtsteiner A."/>
            <person name="Rho M."/>
            <person name="Rogozin I.B."/>
            <person name="Sakarya O."/>
            <person name="Salamov A."/>
            <person name="Schaack S."/>
            <person name="Shapiro H."/>
            <person name="Shiga Y."/>
            <person name="Skalitzky C."/>
            <person name="Smith Z."/>
            <person name="Souvorov A."/>
            <person name="Sung W."/>
            <person name="Tang Z."/>
            <person name="Tsuchiya D."/>
            <person name="Tu H."/>
            <person name="Vos H."/>
            <person name="Wang M."/>
            <person name="Wolf Y.I."/>
            <person name="Yamagata H."/>
            <person name="Yamada T."/>
            <person name="Ye Y."/>
            <person name="Shaw J.R."/>
            <person name="Andrews J."/>
            <person name="Crease T.J."/>
            <person name="Tang H."/>
            <person name="Lucas S.M."/>
            <person name="Robertson H.M."/>
            <person name="Bork P."/>
            <person name="Koonin E.V."/>
            <person name="Zdobnov E.M."/>
            <person name="Grigoriev I.V."/>
            <person name="Lynch M."/>
            <person name="Boore J.L."/>
        </authorList>
    </citation>
    <scope>NUCLEOTIDE SEQUENCE [LARGE SCALE GENOMIC DNA]</scope>
</reference>
<accession>E9I4R5</accession>
<dbReference type="Proteomes" id="UP000000305">
    <property type="component" value="Unassembled WGS sequence"/>
</dbReference>
<feature type="region of interest" description="Disordered" evidence="1">
    <location>
        <begin position="375"/>
        <end position="402"/>
    </location>
</feature>
<sequence length="474" mass="52973">MELIPFVDLYPVAKENIEEISFGTFEFFKCQLGRDVITKGAFDLNDDAHVRRAAHYARTVAYATWFITARFATRAGLTSSGNVSSFLRYALFVEDADRYRKLIADPYYVPYEEISLTPLDQHNLDLEASRLASAQRYAFKNYRFKPEHVFDPVVPETACCRSCGLFVDAKSKRPHKCYVKAPCTYPLCKEDKPHSLLTCRAIRAWCSVCQRRGHVDRQHPEDRKFPVCYLWSVFLMFSRWNLATAYVHHGERCQNPYFHQYGLYGLPPSKLPKVEFESGVGKDLPDDMRFKRPAPSAAAPRARMSTLKAAIPRLDKVQTGRVEKKVITIADLNKAVNLTKKISSGSKQGTSGSNLPPNPVVTRLLALVDELRQGGVLPTAQSSNSTKTEAAPDLKDSEHSGRVENEELLDMSDDEAPHGETPLNLSADMDLMDFTDDPVPGVVPNPVGALADTVQQVVLNEDSGSRTAPDPKEA</sequence>
<evidence type="ECO:0000313" key="3">
    <source>
        <dbReference type="Proteomes" id="UP000000305"/>
    </source>
</evidence>